<accession>A0A4R0QQG1</accession>
<dbReference type="EMBL" id="RXLP01000014">
    <property type="protein sequence ID" value="TCD54543.1"/>
    <property type="molecule type" value="Genomic_DNA"/>
</dbReference>
<evidence type="ECO:0000313" key="3">
    <source>
        <dbReference type="Proteomes" id="UP000291289"/>
    </source>
</evidence>
<reference evidence="2 3" key="1">
    <citation type="submission" date="2018-12" db="EMBL/GenBank/DDBJ databases">
        <title>Alloscrdovia theropitheci sp. nov: a novel taxon from the feces of the bleeding-herat monkey (Theropithecus geleda).</title>
        <authorList>
            <person name="Modesto M."/>
        </authorList>
    </citation>
    <scope>NUCLEOTIDE SEQUENCE [LARGE SCALE GENOMIC DNA]</scope>
    <source>
        <strain evidence="2 3">GLDI4/2</strain>
    </source>
</reference>
<sequence>MMQTFVQLGYRPHASVCLTMYTIQSLISTLIDYKDFHVSSQLISRSYLGVSSSEMEKRFFAMRLYSACKLSEISGCSAITCLEILHEDVKRVAMRNQQKAEATAVARMTIRILLVLPVLTLIVSWISGVQSFSFLFATLPGWVCLISTAFLYGSGLIWSYALLQAFERSTQVQSD</sequence>
<evidence type="ECO:0000256" key="1">
    <source>
        <dbReference type="SAM" id="Phobius"/>
    </source>
</evidence>
<keyword evidence="3" id="KW-1185">Reference proteome</keyword>
<proteinExistence type="predicted"/>
<dbReference type="RefSeq" id="WP_131283403.1">
    <property type="nucleotide sequence ID" value="NZ_RXLP01000014.1"/>
</dbReference>
<protein>
    <recommendedName>
        <fullName evidence="4">Type II secretion system protein GspF domain-containing protein</fullName>
    </recommendedName>
</protein>
<gene>
    <name evidence="2" type="ORF">EJ419_02790</name>
</gene>
<comment type="caution">
    <text evidence="2">The sequence shown here is derived from an EMBL/GenBank/DDBJ whole genome shotgun (WGS) entry which is preliminary data.</text>
</comment>
<evidence type="ECO:0008006" key="4">
    <source>
        <dbReference type="Google" id="ProtNLM"/>
    </source>
</evidence>
<keyword evidence="1" id="KW-0812">Transmembrane</keyword>
<dbReference type="Proteomes" id="UP000291289">
    <property type="component" value="Unassembled WGS sequence"/>
</dbReference>
<organism evidence="2 3">
    <name type="scientific">Alloscardovia theropitheci</name>
    <dbReference type="NCBI Taxonomy" id="2496842"/>
    <lineage>
        <taxon>Bacteria</taxon>
        <taxon>Bacillati</taxon>
        <taxon>Actinomycetota</taxon>
        <taxon>Actinomycetes</taxon>
        <taxon>Bifidobacteriales</taxon>
        <taxon>Bifidobacteriaceae</taxon>
        <taxon>Alloscardovia</taxon>
    </lineage>
</organism>
<dbReference type="AlphaFoldDB" id="A0A4R0QQG1"/>
<dbReference type="OrthoDB" id="3239585at2"/>
<keyword evidence="1" id="KW-1133">Transmembrane helix</keyword>
<keyword evidence="1" id="KW-0472">Membrane</keyword>
<feature type="transmembrane region" description="Helical" evidence="1">
    <location>
        <begin position="104"/>
        <end position="127"/>
    </location>
</feature>
<evidence type="ECO:0000313" key="2">
    <source>
        <dbReference type="EMBL" id="TCD54543.1"/>
    </source>
</evidence>
<name>A0A4R0QQG1_9BIFI</name>
<feature type="transmembrane region" description="Helical" evidence="1">
    <location>
        <begin position="139"/>
        <end position="163"/>
    </location>
</feature>